<sequence length="232" mass="25705">MHGLNIWQILWDSGLVVKFVLLLLILSSVLSWTIIWQKYKELKAVTEANDKFNDFFKKTNSITEINREANENHDSTMSLMFRRGFDELNKVSEKLSNAGKNNLAQYFADHGFQSLERALKTGYNSANEKMDLRVSTLASIGSITPFIGLFGTVWGIIDAFSGLSQGGGSIEAVAPGIAEALVATAVGLAAAIPAVCFFNLFNNQIARINSQMESFSQDFLNLIERTILIKKD</sequence>
<evidence type="ECO:0000256" key="4">
    <source>
        <dbReference type="ARBA" id="ARBA00022989"/>
    </source>
</evidence>
<dbReference type="GO" id="GO:0005886">
    <property type="term" value="C:plasma membrane"/>
    <property type="evidence" value="ECO:0007669"/>
    <property type="project" value="UniProtKB-SubCell"/>
</dbReference>
<evidence type="ECO:0000313" key="9">
    <source>
        <dbReference type="EMBL" id="WPU64460.1"/>
    </source>
</evidence>
<evidence type="ECO:0000313" key="10">
    <source>
        <dbReference type="Proteomes" id="UP001324634"/>
    </source>
</evidence>
<dbReference type="Pfam" id="PF01618">
    <property type="entry name" value="MotA_ExbB"/>
    <property type="match status" value="1"/>
</dbReference>
<name>A0AAX4HMR3_9BACT</name>
<dbReference type="EMBL" id="CP139487">
    <property type="protein sequence ID" value="WPU64460.1"/>
    <property type="molecule type" value="Genomic_DNA"/>
</dbReference>
<evidence type="ECO:0000256" key="7">
    <source>
        <dbReference type="SAM" id="Phobius"/>
    </source>
</evidence>
<feature type="transmembrane region" description="Helical" evidence="7">
    <location>
        <begin position="177"/>
        <end position="201"/>
    </location>
</feature>
<dbReference type="RefSeq" id="WP_321393310.1">
    <property type="nucleotide sequence ID" value="NZ_CP139487.1"/>
</dbReference>
<comment type="subcellular location">
    <subcellularLocation>
        <location evidence="1">Cell membrane</location>
        <topology evidence="1">Multi-pass membrane protein</topology>
    </subcellularLocation>
    <subcellularLocation>
        <location evidence="6">Membrane</location>
        <topology evidence="6">Multi-pass membrane protein</topology>
    </subcellularLocation>
</comment>
<organism evidence="9 10">
    <name type="scientific">Peredibacter starrii</name>
    <dbReference type="NCBI Taxonomy" id="28202"/>
    <lineage>
        <taxon>Bacteria</taxon>
        <taxon>Pseudomonadati</taxon>
        <taxon>Bdellovibrionota</taxon>
        <taxon>Bacteriovoracia</taxon>
        <taxon>Bacteriovoracales</taxon>
        <taxon>Bacteriovoracaceae</taxon>
        <taxon>Peredibacter</taxon>
    </lineage>
</organism>
<dbReference type="PANTHER" id="PTHR30625">
    <property type="entry name" value="PROTEIN TOLQ"/>
    <property type="match status" value="1"/>
</dbReference>
<feature type="transmembrane region" description="Helical" evidence="7">
    <location>
        <begin position="15"/>
        <end position="35"/>
    </location>
</feature>
<proteinExistence type="inferred from homology"/>
<dbReference type="PANTHER" id="PTHR30625:SF3">
    <property type="entry name" value="TOL-PAL SYSTEM PROTEIN TOLQ"/>
    <property type="match status" value="1"/>
</dbReference>
<keyword evidence="6" id="KW-0813">Transport</keyword>
<accession>A0AAX4HMR3</accession>
<keyword evidence="5 7" id="KW-0472">Membrane</keyword>
<keyword evidence="2" id="KW-1003">Cell membrane</keyword>
<evidence type="ECO:0000256" key="2">
    <source>
        <dbReference type="ARBA" id="ARBA00022475"/>
    </source>
</evidence>
<dbReference type="InterPro" id="IPR050790">
    <property type="entry name" value="ExbB/TolQ_transport"/>
</dbReference>
<dbReference type="GO" id="GO:0017038">
    <property type="term" value="P:protein import"/>
    <property type="evidence" value="ECO:0007669"/>
    <property type="project" value="TreeGrafter"/>
</dbReference>
<keyword evidence="3 7" id="KW-0812">Transmembrane</keyword>
<comment type="similarity">
    <text evidence="6">Belongs to the exbB/tolQ family.</text>
</comment>
<evidence type="ECO:0000256" key="6">
    <source>
        <dbReference type="RuleBase" id="RU004057"/>
    </source>
</evidence>
<evidence type="ECO:0000256" key="5">
    <source>
        <dbReference type="ARBA" id="ARBA00023136"/>
    </source>
</evidence>
<evidence type="ECO:0000256" key="1">
    <source>
        <dbReference type="ARBA" id="ARBA00004651"/>
    </source>
</evidence>
<dbReference type="KEGG" id="psti:SOO65_17335"/>
<gene>
    <name evidence="9" type="ORF">SOO65_17335</name>
</gene>
<feature type="domain" description="MotA/TolQ/ExbB proton channel" evidence="8">
    <location>
        <begin position="107"/>
        <end position="213"/>
    </location>
</feature>
<dbReference type="AlphaFoldDB" id="A0AAX4HMR3"/>
<keyword evidence="6" id="KW-0653">Protein transport</keyword>
<evidence type="ECO:0000256" key="3">
    <source>
        <dbReference type="ARBA" id="ARBA00022692"/>
    </source>
</evidence>
<dbReference type="Proteomes" id="UP001324634">
    <property type="component" value="Chromosome"/>
</dbReference>
<dbReference type="InterPro" id="IPR002898">
    <property type="entry name" value="MotA_ExbB_proton_chnl"/>
</dbReference>
<keyword evidence="4 7" id="KW-1133">Transmembrane helix</keyword>
<feature type="transmembrane region" description="Helical" evidence="7">
    <location>
        <begin position="137"/>
        <end position="157"/>
    </location>
</feature>
<reference evidence="9 10" key="1">
    <citation type="submission" date="2023-11" db="EMBL/GenBank/DDBJ databases">
        <title>Peredibacter starrii A3.12.</title>
        <authorList>
            <person name="Mitchell R.J."/>
        </authorList>
    </citation>
    <scope>NUCLEOTIDE SEQUENCE [LARGE SCALE GENOMIC DNA]</scope>
    <source>
        <strain evidence="9 10">A3.12</strain>
    </source>
</reference>
<evidence type="ECO:0000259" key="8">
    <source>
        <dbReference type="Pfam" id="PF01618"/>
    </source>
</evidence>
<keyword evidence="10" id="KW-1185">Reference proteome</keyword>
<protein>
    <submittedName>
        <fullName evidence="9">MotA/TolQ/ExbB proton channel family protein</fullName>
    </submittedName>
</protein>